<evidence type="ECO:0000256" key="1">
    <source>
        <dbReference type="SAM" id="Phobius"/>
    </source>
</evidence>
<dbReference type="Proteomes" id="UP000478636">
    <property type="component" value="Unassembled WGS sequence"/>
</dbReference>
<feature type="transmembrane region" description="Helical" evidence="1">
    <location>
        <begin position="86"/>
        <end position="105"/>
    </location>
</feature>
<gene>
    <name evidence="3" type="ORF">GQS40_05155</name>
</gene>
<dbReference type="CDD" id="cd03392">
    <property type="entry name" value="PAP2_like_2"/>
    <property type="match status" value="1"/>
</dbReference>
<evidence type="ECO:0000313" key="3">
    <source>
        <dbReference type="EMBL" id="MWN21064.1"/>
    </source>
</evidence>
<feature type="transmembrane region" description="Helical" evidence="1">
    <location>
        <begin position="149"/>
        <end position="170"/>
    </location>
</feature>
<feature type="domain" description="Phosphatidic acid phosphatase type 2/haloperoxidase" evidence="2">
    <location>
        <begin position="85"/>
        <end position="193"/>
    </location>
</feature>
<feature type="transmembrane region" description="Helical" evidence="1">
    <location>
        <begin position="176"/>
        <end position="196"/>
    </location>
</feature>
<dbReference type="EMBL" id="WSZI01000013">
    <property type="protein sequence ID" value="MWN21064.1"/>
    <property type="molecule type" value="Genomic_DNA"/>
</dbReference>
<dbReference type="InterPro" id="IPR036938">
    <property type="entry name" value="PAP2/HPO_sf"/>
</dbReference>
<keyword evidence="1" id="KW-0812">Transmembrane</keyword>
<evidence type="ECO:0000259" key="2">
    <source>
        <dbReference type="SMART" id="SM00014"/>
    </source>
</evidence>
<reference evidence="3 4" key="1">
    <citation type="submission" date="2019-12" db="EMBL/GenBank/DDBJ databases">
        <title>Complete genome sequence of Leuconostoc lactis strain AVN1 provides insights into metabolic potential.</title>
        <authorList>
            <person name="Besrour N."/>
            <person name="Najjari A."/>
            <person name="Fhoula I."/>
            <person name="Jaballah S."/>
            <person name="Klibi N."/>
            <person name="Ouzari H.I."/>
        </authorList>
    </citation>
    <scope>NUCLEOTIDE SEQUENCE [LARGE SCALE GENOMIC DNA]</scope>
    <source>
        <strain evidence="3 4">AVN1</strain>
    </source>
</reference>
<name>A0A6L7AA37_LEULA</name>
<organism evidence="3 4">
    <name type="scientific">Leuconostoc lactis</name>
    <dbReference type="NCBI Taxonomy" id="1246"/>
    <lineage>
        <taxon>Bacteria</taxon>
        <taxon>Bacillati</taxon>
        <taxon>Bacillota</taxon>
        <taxon>Bacilli</taxon>
        <taxon>Lactobacillales</taxon>
        <taxon>Lactobacillaceae</taxon>
        <taxon>Leuconostoc</taxon>
    </lineage>
</organism>
<evidence type="ECO:0000313" key="4">
    <source>
        <dbReference type="Proteomes" id="UP000478636"/>
    </source>
</evidence>
<accession>A0A6L7AA37</accession>
<dbReference type="InterPro" id="IPR000326">
    <property type="entry name" value="PAP2/HPO"/>
</dbReference>
<dbReference type="PANTHER" id="PTHR14969">
    <property type="entry name" value="SPHINGOSINE-1-PHOSPHATE PHOSPHOHYDROLASE"/>
    <property type="match status" value="1"/>
</dbReference>
<sequence>MNPILARKSVAVTALVGLLGMTGYVIMQPFNSLDHSLQQAIGQLQSPFLTSVMKLVSTIGNPAIVLVVMAVLAVIFWRKQQRFESVWVLVTVIGGDFLAEIIKTITARQRPTHQLVPDTGLSFPSVHTLSAVLLVLLVLSFMTKGTQKFMVASVLGVIWIFLVALSRVYLRDHFPTDTIAAVFLGLFWWATTAIAFRKTLLRTQANTFLLKILPQK</sequence>
<dbReference type="SUPFAM" id="SSF48317">
    <property type="entry name" value="Acid phosphatase/Vanadium-dependent haloperoxidase"/>
    <property type="match status" value="1"/>
</dbReference>
<dbReference type="SMART" id="SM00014">
    <property type="entry name" value="acidPPc"/>
    <property type="match status" value="1"/>
</dbReference>
<feature type="transmembrane region" description="Helical" evidence="1">
    <location>
        <begin position="51"/>
        <end position="77"/>
    </location>
</feature>
<keyword evidence="1" id="KW-0472">Membrane</keyword>
<proteinExistence type="predicted"/>
<dbReference type="RefSeq" id="WP_051660640.1">
    <property type="nucleotide sequence ID" value="NZ_DAITWI010000001.1"/>
</dbReference>
<keyword evidence="1" id="KW-1133">Transmembrane helix</keyword>
<dbReference type="Pfam" id="PF01569">
    <property type="entry name" value="PAP2"/>
    <property type="match status" value="1"/>
</dbReference>
<comment type="caution">
    <text evidence="3">The sequence shown here is derived from an EMBL/GenBank/DDBJ whole genome shotgun (WGS) entry which is preliminary data.</text>
</comment>
<dbReference type="PANTHER" id="PTHR14969:SF13">
    <property type="entry name" value="AT30094P"/>
    <property type="match status" value="1"/>
</dbReference>
<feature type="transmembrane region" description="Helical" evidence="1">
    <location>
        <begin position="125"/>
        <end position="142"/>
    </location>
</feature>
<protein>
    <submittedName>
        <fullName evidence="3">Phosphatase PAP2 family protein</fullName>
    </submittedName>
</protein>
<dbReference type="Gene3D" id="1.20.144.10">
    <property type="entry name" value="Phosphatidic acid phosphatase type 2/haloperoxidase"/>
    <property type="match status" value="2"/>
</dbReference>
<dbReference type="AlphaFoldDB" id="A0A6L7AA37"/>